<name>A0AA36JKV0_9DINO</name>
<proteinExistence type="predicted"/>
<keyword evidence="1" id="KW-0812">Transmembrane</keyword>
<feature type="transmembrane region" description="Helical" evidence="1">
    <location>
        <begin position="60"/>
        <end position="79"/>
    </location>
</feature>
<reference evidence="2" key="1">
    <citation type="submission" date="2023-08" db="EMBL/GenBank/DDBJ databases">
        <authorList>
            <person name="Chen Y."/>
            <person name="Shah S."/>
            <person name="Dougan E. K."/>
            <person name="Thang M."/>
            <person name="Chan C."/>
        </authorList>
    </citation>
    <scope>NUCLEOTIDE SEQUENCE</scope>
</reference>
<dbReference type="EMBL" id="CAUJNA010003674">
    <property type="protein sequence ID" value="CAJ1407504.1"/>
    <property type="molecule type" value="Genomic_DNA"/>
</dbReference>
<comment type="caution">
    <text evidence="2">The sequence shown here is derived from an EMBL/GenBank/DDBJ whole genome shotgun (WGS) entry which is preliminary data.</text>
</comment>
<dbReference type="Proteomes" id="UP001178507">
    <property type="component" value="Unassembled WGS sequence"/>
</dbReference>
<keyword evidence="1" id="KW-1133">Transmembrane helix</keyword>
<protein>
    <submittedName>
        <fullName evidence="2">Uncharacterized protein</fullName>
    </submittedName>
</protein>
<dbReference type="AlphaFoldDB" id="A0AA36JKV0"/>
<sequence>MEKPLFLGPVFVQNPDGSIVQGVPPGFHEPTPPGTPRLGADMNFNSLSADIVRVLARHEALFLSLMVMHLVVVCSFQYIELQYKDDAVMELTLIYPDLTENTIRSLHWLAFVGEASYSIAFFGLGMVCACVAKPVLYARHRMSDVSELMRVVSCMWICLEQICSGRPHRHIGSIAHGVLESLQPADLLSALPFLRLRAVSVQPAADHRHAAWRHVDQRRPLMLIPMALKFGV</sequence>
<evidence type="ECO:0000256" key="1">
    <source>
        <dbReference type="SAM" id="Phobius"/>
    </source>
</evidence>
<accession>A0AA36JKV0</accession>
<feature type="transmembrane region" description="Helical" evidence="1">
    <location>
        <begin position="108"/>
        <end position="132"/>
    </location>
</feature>
<keyword evidence="3" id="KW-1185">Reference proteome</keyword>
<organism evidence="2 3">
    <name type="scientific">Effrenium voratum</name>
    <dbReference type="NCBI Taxonomy" id="2562239"/>
    <lineage>
        <taxon>Eukaryota</taxon>
        <taxon>Sar</taxon>
        <taxon>Alveolata</taxon>
        <taxon>Dinophyceae</taxon>
        <taxon>Suessiales</taxon>
        <taxon>Symbiodiniaceae</taxon>
        <taxon>Effrenium</taxon>
    </lineage>
</organism>
<evidence type="ECO:0000313" key="3">
    <source>
        <dbReference type="Proteomes" id="UP001178507"/>
    </source>
</evidence>
<gene>
    <name evidence="2" type="ORF">EVOR1521_LOCUS29180</name>
</gene>
<evidence type="ECO:0000313" key="2">
    <source>
        <dbReference type="EMBL" id="CAJ1407504.1"/>
    </source>
</evidence>
<keyword evidence="1" id="KW-0472">Membrane</keyword>